<gene>
    <name evidence="1" type="ORF">HPHI1048_LOCUS7432</name>
</gene>
<proteinExistence type="predicted"/>
<evidence type="ECO:0000313" key="1">
    <source>
        <dbReference type="EMBL" id="CAD8478479.1"/>
    </source>
</evidence>
<dbReference type="AlphaFoldDB" id="A0A7S0HFP8"/>
<reference evidence="1" key="1">
    <citation type="submission" date="2021-01" db="EMBL/GenBank/DDBJ databases">
        <authorList>
            <person name="Corre E."/>
            <person name="Pelletier E."/>
            <person name="Niang G."/>
            <person name="Scheremetjew M."/>
            <person name="Finn R."/>
            <person name="Kale V."/>
            <person name="Holt S."/>
            <person name="Cochrane G."/>
            <person name="Meng A."/>
            <person name="Brown T."/>
            <person name="Cohen L."/>
        </authorList>
    </citation>
    <scope>NUCLEOTIDE SEQUENCE</scope>
    <source>
        <strain evidence="1">CCMP325</strain>
    </source>
</reference>
<dbReference type="EMBL" id="HBEO01010661">
    <property type="protein sequence ID" value="CAD8478479.1"/>
    <property type="molecule type" value="Transcribed_RNA"/>
</dbReference>
<organism evidence="1">
    <name type="scientific">Hanusia phi</name>
    <dbReference type="NCBI Taxonomy" id="3032"/>
    <lineage>
        <taxon>Eukaryota</taxon>
        <taxon>Cryptophyceae</taxon>
        <taxon>Pyrenomonadales</taxon>
        <taxon>Geminigeraceae</taxon>
        <taxon>Hanusia</taxon>
    </lineage>
</organism>
<protein>
    <submittedName>
        <fullName evidence="1">Uncharacterized protein</fullName>
    </submittedName>
</protein>
<name>A0A7S0HFP8_9CRYP</name>
<sequence>MPSKSVPQKIDRKAKFLAAQTNFKTVQSKDPNDAVFGKAKIVIEAVVADENNKTELPESSDIVLEVNSKMILDIFDLNCLMKNETVFITVYRNGKIHSFNLPQALLMAPTLDPQAQVGHGQEGCVHVNVLFDGGLSMRFCQDTISGGNIEGSEGGMDPC</sequence>
<accession>A0A7S0HFP8</accession>